<name>A0A7M5UUY9_9CNID</name>
<proteinExistence type="predicted"/>
<dbReference type="Pfam" id="PF00014">
    <property type="entry name" value="Kunitz_BPTI"/>
    <property type="match status" value="1"/>
</dbReference>
<feature type="domain" description="BPTI/Kunitz inhibitor" evidence="8">
    <location>
        <begin position="288"/>
        <end position="338"/>
    </location>
</feature>
<keyword evidence="5" id="KW-1015">Disulfide bond</keyword>
<dbReference type="PANTHER" id="PTHR10083:SF328">
    <property type="entry name" value="TISSUE FACTOR PATHWAY INHIBITOR"/>
    <property type="match status" value="1"/>
</dbReference>
<dbReference type="Gene3D" id="3.30.60.30">
    <property type="match status" value="1"/>
</dbReference>
<dbReference type="GO" id="GO:0005615">
    <property type="term" value="C:extracellular space"/>
    <property type="evidence" value="ECO:0007669"/>
    <property type="project" value="TreeGrafter"/>
</dbReference>
<keyword evidence="2" id="KW-0964">Secreted</keyword>
<dbReference type="CDD" id="cd00109">
    <property type="entry name" value="Kunitz-type"/>
    <property type="match status" value="1"/>
</dbReference>
<evidence type="ECO:0000256" key="2">
    <source>
        <dbReference type="ARBA" id="ARBA00022525"/>
    </source>
</evidence>
<dbReference type="OrthoDB" id="5967717at2759"/>
<dbReference type="PROSITE" id="PS00280">
    <property type="entry name" value="BPTI_KUNITZ_1"/>
    <property type="match status" value="1"/>
</dbReference>
<protein>
    <recommendedName>
        <fullName evidence="8">BPTI/Kunitz inhibitor domain-containing protein</fullName>
    </recommendedName>
</protein>
<keyword evidence="10" id="KW-1185">Reference proteome</keyword>
<dbReference type="SMART" id="SM00131">
    <property type="entry name" value="KU"/>
    <property type="match status" value="1"/>
</dbReference>
<dbReference type="PROSITE" id="PS50279">
    <property type="entry name" value="BPTI_KUNITZ_2"/>
    <property type="match status" value="1"/>
</dbReference>
<dbReference type="Gene3D" id="4.10.410.10">
    <property type="entry name" value="Pancreatic trypsin inhibitor Kunitz domain"/>
    <property type="match status" value="1"/>
</dbReference>
<feature type="region of interest" description="Disordered" evidence="6">
    <location>
        <begin position="705"/>
        <end position="725"/>
    </location>
</feature>
<comment type="subcellular location">
    <subcellularLocation>
        <location evidence="1">Secreted</location>
    </subcellularLocation>
</comment>
<evidence type="ECO:0000256" key="5">
    <source>
        <dbReference type="ARBA" id="ARBA00023157"/>
    </source>
</evidence>
<evidence type="ECO:0000256" key="3">
    <source>
        <dbReference type="ARBA" id="ARBA00022690"/>
    </source>
</evidence>
<dbReference type="Pfam" id="PF09619">
    <property type="entry name" value="YscW"/>
    <property type="match status" value="1"/>
</dbReference>
<dbReference type="InterPro" id="IPR050098">
    <property type="entry name" value="TFPI/VKTCI-like"/>
</dbReference>
<dbReference type="PANTHER" id="PTHR10083">
    <property type="entry name" value="KUNITZ-TYPE PROTEASE INHIBITOR-RELATED"/>
    <property type="match status" value="1"/>
</dbReference>
<evidence type="ECO:0000256" key="6">
    <source>
        <dbReference type="SAM" id="MobiDB-lite"/>
    </source>
</evidence>
<dbReference type="Proteomes" id="UP000594262">
    <property type="component" value="Unplaced"/>
</dbReference>
<dbReference type="PRINTS" id="PR00759">
    <property type="entry name" value="BASICPTASE"/>
</dbReference>
<organism evidence="9 10">
    <name type="scientific">Clytia hemisphaerica</name>
    <dbReference type="NCBI Taxonomy" id="252671"/>
    <lineage>
        <taxon>Eukaryota</taxon>
        <taxon>Metazoa</taxon>
        <taxon>Cnidaria</taxon>
        <taxon>Hydrozoa</taxon>
        <taxon>Hydroidolina</taxon>
        <taxon>Leptothecata</taxon>
        <taxon>Obeliida</taxon>
        <taxon>Clytiidae</taxon>
        <taxon>Clytia</taxon>
    </lineage>
</organism>
<dbReference type="GO" id="GO:0004867">
    <property type="term" value="F:serine-type endopeptidase inhibitor activity"/>
    <property type="evidence" value="ECO:0007669"/>
    <property type="project" value="UniProtKB-KW"/>
</dbReference>
<feature type="signal peptide" evidence="7">
    <location>
        <begin position="1"/>
        <end position="18"/>
    </location>
</feature>
<reference evidence="9" key="1">
    <citation type="submission" date="2021-01" db="UniProtKB">
        <authorList>
            <consortium name="EnsemblMetazoa"/>
        </authorList>
    </citation>
    <scope>IDENTIFICATION</scope>
</reference>
<dbReference type="FunFam" id="4.10.410.10:FF:000020">
    <property type="entry name" value="Collagen, type VI, alpha 3"/>
    <property type="match status" value="1"/>
</dbReference>
<dbReference type="InterPro" id="IPR039366">
    <property type="entry name" value="Pilotin"/>
</dbReference>
<evidence type="ECO:0000256" key="1">
    <source>
        <dbReference type="ARBA" id="ARBA00004613"/>
    </source>
</evidence>
<dbReference type="InterPro" id="IPR002223">
    <property type="entry name" value="Kunitz_BPTI"/>
</dbReference>
<evidence type="ECO:0000256" key="7">
    <source>
        <dbReference type="SAM" id="SignalP"/>
    </source>
</evidence>
<dbReference type="EnsemblMetazoa" id="CLYHEMT004918.1">
    <property type="protein sequence ID" value="CLYHEMP004918.1"/>
    <property type="gene ID" value="CLYHEMG004918"/>
</dbReference>
<dbReference type="AlphaFoldDB" id="A0A7M5UUY9"/>
<sequence length="1024" mass="114445">MNKLLITIPLVLAVLVTAKPQLPPPKDLLPKGILPHEITKGILPPGLGKCALVICDHFSTCVIDDNDKPKCVCNMDCTGDPELFFCDVEGNEYRTMCHVNKEMCKQQKEFFYVPGKCQGCKNSEGGLYKHGEIVRAGTEETPCQEEVCSNGAFVTRLNQECLSKLGFECSTGPFADEALKCEEGYSCMITRKSDDLTSYPNLGKCQKKGKEVCYHQGKKFKVGEEFISEDCSSKCSCDGWDKINCVSLCPPTVIQCKSDEIEEQQSFPIKDSHCTCKRPVCEKAAITCAKPKESGPCFAYIKSFFFNKSTKKCDNFIYGGCGGNGNRFQTKKECEKKCIPTTPSAGELKIKKVADEWSWPVPKPRKPILSDIEMTLKGRIDFKGVKKVLPSPSCLYVTLADVSLMDAPSTVIGTQRFNVSNFDTSNMFQYEMAFKKPAESQLLRRYSVSARIHLGRCPEKLQVIKRGEFITDTHFGVSLSRDKDSYDKDFKIICYACEEEEKKEEPQGPPQPTEIDTNESKVVLLGKGCTFEGKRYSVRERFANKGCKGECVCLGNDRVSCTPLCPITDTKCESGSIAMEVAKPHAKYPQCQCQMTECMRNLTVTENAPQIQMSQEEECVFQGERHKIGVKFLSKDCSGYCKCTSPNGFSCVSACPPVNVMCRHNQRKVMRDVPNGEGGCTCRRPFCVPLEEATKEMLKMLANGDQEPELPGDEPRGPDGGPFTGEYTPGVAYNVTLEKNKTITISGNIRFKEHQTILKDMCLQIILQDASIADADGFVVKESRFDFMNHFLNSTTLNYTIVAPKPIEKDLHGQYDVSVALLHGECSDDSLRLRAGDYYSDHLNHVRLTTDENEYVVNIDVTKIKGSDDDNDEEEEEEEFGGFEEYGGAAPNVSLELNRTITLTGEIEFKKELGVLPNGSCIKLRLEDISIADGSLFLVGERKFDLSGVEIKTTYQYKFTVPKPIEDDLHEFFAISAVLNKGWCSEGMGFEEGDLYTDTNFMVSLTNETDRYDDNEMFLKEHVK</sequence>
<evidence type="ECO:0000313" key="9">
    <source>
        <dbReference type="EnsemblMetazoa" id="CLYHEMP004918.1"/>
    </source>
</evidence>
<dbReference type="InterPro" id="IPR036880">
    <property type="entry name" value="Kunitz_BPTI_sf"/>
</dbReference>
<keyword evidence="4" id="KW-0722">Serine protease inhibitor</keyword>
<feature type="chain" id="PRO_5029794178" description="BPTI/Kunitz inhibitor domain-containing protein" evidence="7">
    <location>
        <begin position="19"/>
        <end position="1024"/>
    </location>
</feature>
<dbReference type="InterPro" id="IPR020901">
    <property type="entry name" value="Prtase_inh_Kunz-CS"/>
</dbReference>
<keyword evidence="7" id="KW-0732">Signal</keyword>
<dbReference type="SUPFAM" id="SSF57362">
    <property type="entry name" value="BPTI-like"/>
    <property type="match status" value="1"/>
</dbReference>
<evidence type="ECO:0000313" key="10">
    <source>
        <dbReference type="Proteomes" id="UP000594262"/>
    </source>
</evidence>
<keyword evidence="3" id="KW-0646">Protease inhibitor</keyword>
<accession>A0A7M5UUY9</accession>
<evidence type="ECO:0000259" key="8">
    <source>
        <dbReference type="PROSITE" id="PS50279"/>
    </source>
</evidence>
<evidence type="ECO:0000256" key="4">
    <source>
        <dbReference type="ARBA" id="ARBA00022900"/>
    </source>
</evidence>